<dbReference type="EMBL" id="GBXM01056557">
    <property type="protein sequence ID" value="JAH52020.1"/>
    <property type="molecule type" value="Transcribed_RNA"/>
</dbReference>
<reference evidence="1" key="2">
    <citation type="journal article" date="2015" name="Fish Shellfish Immunol.">
        <title>Early steps in the European eel (Anguilla anguilla)-Vibrio vulnificus interaction in the gills: Role of the RtxA13 toxin.</title>
        <authorList>
            <person name="Callol A."/>
            <person name="Pajuelo D."/>
            <person name="Ebbesson L."/>
            <person name="Teles M."/>
            <person name="MacKenzie S."/>
            <person name="Amaro C."/>
        </authorList>
    </citation>
    <scope>NUCLEOTIDE SEQUENCE</scope>
</reference>
<accession>A0A0E9TGI2</accession>
<proteinExistence type="predicted"/>
<name>A0A0E9TGI2_ANGAN</name>
<reference evidence="1" key="1">
    <citation type="submission" date="2014-11" db="EMBL/GenBank/DDBJ databases">
        <authorList>
            <person name="Amaro Gonzalez C."/>
        </authorList>
    </citation>
    <scope>NUCLEOTIDE SEQUENCE</scope>
</reference>
<dbReference type="AlphaFoldDB" id="A0A0E9TGI2"/>
<sequence>MCSAAIPAECHLKATLDLNLQPLSHKPSFTAAICN</sequence>
<protein>
    <submittedName>
        <fullName evidence="1">Uncharacterized protein</fullName>
    </submittedName>
</protein>
<organism evidence="1">
    <name type="scientific">Anguilla anguilla</name>
    <name type="common">European freshwater eel</name>
    <name type="synonym">Muraena anguilla</name>
    <dbReference type="NCBI Taxonomy" id="7936"/>
    <lineage>
        <taxon>Eukaryota</taxon>
        <taxon>Metazoa</taxon>
        <taxon>Chordata</taxon>
        <taxon>Craniata</taxon>
        <taxon>Vertebrata</taxon>
        <taxon>Euteleostomi</taxon>
        <taxon>Actinopterygii</taxon>
        <taxon>Neopterygii</taxon>
        <taxon>Teleostei</taxon>
        <taxon>Anguilliformes</taxon>
        <taxon>Anguillidae</taxon>
        <taxon>Anguilla</taxon>
    </lineage>
</organism>
<evidence type="ECO:0000313" key="1">
    <source>
        <dbReference type="EMBL" id="JAH52020.1"/>
    </source>
</evidence>